<reference evidence="5 6" key="1">
    <citation type="journal article" date="2014" name="PLoS ONE">
        <title>Global Analysis of Gene Expression Profiles in Physic Nut (Jatropha curcas L.) Seedlings Exposed to Salt Stress.</title>
        <authorList>
            <person name="Zhang L."/>
            <person name="Zhang C."/>
            <person name="Wu P."/>
            <person name="Chen Y."/>
            <person name="Li M."/>
            <person name="Jiang H."/>
            <person name="Wu G."/>
        </authorList>
    </citation>
    <scope>NUCLEOTIDE SEQUENCE [LARGE SCALE GENOMIC DNA]</scope>
    <source>
        <strain evidence="6">cv. GZQX0401</strain>
        <tissue evidence="5">Young leaves</tissue>
    </source>
</reference>
<dbReference type="SUPFAM" id="SSF47027">
    <property type="entry name" value="Acyl-CoA binding protein"/>
    <property type="match status" value="1"/>
</dbReference>
<proteinExistence type="inferred from homology"/>
<dbReference type="STRING" id="180498.A0A067KZN3"/>
<dbReference type="OrthoDB" id="71307at2759"/>
<gene>
    <name evidence="5" type="ORF">JCGZ_16049</name>
</gene>
<dbReference type="PANTHER" id="PTHR23310">
    <property type="entry name" value="ACYL-COA-BINDING PROTEIN, ACBP"/>
    <property type="match status" value="1"/>
</dbReference>
<keyword evidence="6" id="KW-1185">Reference proteome</keyword>
<evidence type="ECO:0000256" key="1">
    <source>
        <dbReference type="ARBA" id="ARBA00005567"/>
    </source>
</evidence>
<dbReference type="PROSITE" id="PS51228">
    <property type="entry name" value="ACB_2"/>
    <property type="match status" value="1"/>
</dbReference>
<name>A0A067KZN3_JATCU</name>
<evidence type="ECO:0000313" key="6">
    <source>
        <dbReference type="Proteomes" id="UP000027138"/>
    </source>
</evidence>
<evidence type="ECO:0000259" key="4">
    <source>
        <dbReference type="PROSITE" id="PS51228"/>
    </source>
</evidence>
<protein>
    <recommendedName>
        <fullName evidence="4">ACB domain-containing protein</fullName>
    </recommendedName>
</protein>
<dbReference type="AlphaFoldDB" id="A0A067KZN3"/>
<dbReference type="Proteomes" id="UP000027138">
    <property type="component" value="Unassembled WGS sequence"/>
</dbReference>
<dbReference type="GO" id="GO:0000062">
    <property type="term" value="F:fatty-acyl-CoA binding"/>
    <property type="evidence" value="ECO:0007669"/>
    <property type="project" value="InterPro"/>
</dbReference>
<feature type="region of interest" description="Disordered" evidence="3">
    <location>
        <begin position="324"/>
        <end position="387"/>
    </location>
</feature>
<dbReference type="PANTHER" id="PTHR23310:SF122">
    <property type="entry name" value="ACYL-COA-BINDING DOMAIN-CONTAINING PROTEIN 3"/>
    <property type="match status" value="1"/>
</dbReference>
<evidence type="ECO:0000313" key="5">
    <source>
        <dbReference type="EMBL" id="KDP41642.1"/>
    </source>
</evidence>
<dbReference type="Pfam" id="PF00887">
    <property type="entry name" value="ACBP"/>
    <property type="match status" value="1"/>
</dbReference>
<dbReference type="InterPro" id="IPR035984">
    <property type="entry name" value="Acyl-CoA-binding_sf"/>
</dbReference>
<evidence type="ECO:0000256" key="2">
    <source>
        <dbReference type="ARBA" id="ARBA00023121"/>
    </source>
</evidence>
<feature type="compositionally biased region" description="Basic and acidic residues" evidence="3">
    <location>
        <begin position="44"/>
        <end position="54"/>
    </location>
</feature>
<evidence type="ECO:0000256" key="3">
    <source>
        <dbReference type="SAM" id="MobiDB-lite"/>
    </source>
</evidence>
<keyword evidence="2" id="KW-0446">Lipid-binding</keyword>
<dbReference type="InterPro" id="IPR000582">
    <property type="entry name" value="Acyl-CoA-binding_protein"/>
</dbReference>
<feature type="compositionally biased region" description="Polar residues" evidence="3">
    <location>
        <begin position="348"/>
        <end position="357"/>
    </location>
</feature>
<dbReference type="InterPro" id="IPR014352">
    <property type="entry name" value="FERM/acyl-CoA-bd_prot_sf"/>
</dbReference>
<dbReference type="GO" id="GO:0006631">
    <property type="term" value="P:fatty acid metabolic process"/>
    <property type="evidence" value="ECO:0007669"/>
    <property type="project" value="TreeGrafter"/>
</dbReference>
<sequence length="387" mass="42416">MELLQELFVTAFVAVVCSFLIAKIVSIAMAGGDSSNASQLSKSQNDDQKITGDDGDERVMEDLRYFEKLKVEGYTSEKRVEFVQEGAQKVDGFVGGSIEAAEVEKSVNRDEVIETECRELVTISVEEGLKEEDKSSEDMLGKCEGEFQVNRHVGVELADGKGAIDEKQRGVDDNLLKENIEIESVGIESSVKKDAVEESEEIRVVGSETIEKGEEKKIEIDSDDDDWEGIERSELDHVFAKAVNLVESADKDGGSRSIGSDVQMELYGLHKVATEGPCREQPPLPLKVAARAKWNAWQRLGNMNPEVAMEQYVALVSDKVPGWMEGKSADDDKPGSSAAANPGAVASDLSTTSSHHQNITEERNPEVMLGIEKNDYIGPNVEDKVKE</sequence>
<dbReference type="EMBL" id="KK914318">
    <property type="protein sequence ID" value="KDP41642.1"/>
    <property type="molecule type" value="Genomic_DNA"/>
</dbReference>
<feature type="domain" description="ACB" evidence="4">
    <location>
        <begin position="235"/>
        <end position="325"/>
    </location>
</feature>
<feature type="region of interest" description="Disordered" evidence="3">
    <location>
        <begin position="35"/>
        <end position="54"/>
    </location>
</feature>
<accession>A0A067KZN3</accession>
<dbReference type="Gene3D" id="1.20.80.10">
    <property type="match status" value="1"/>
</dbReference>
<comment type="similarity">
    <text evidence="1">Belongs to the ACBP family.</text>
</comment>
<organism evidence="5 6">
    <name type="scientific">Jatropha curcas</name>
    <name type="common">Barbados nut</name>
    <dbReference type="NCBI Taxonomy" id="180498"/>
    <lineage>
        <taxon>Eukaryota</taxon>
        <taxon>Viridiplantae</taxon>
        <taxon>Streptophyta</taxon>
        <taxon>Embryophyta</taxon>
        <taxon>Tracheophyta</taxon>
        <taxon>Spermatophyta</taxon>
        <taxon>Magnoliopsida</taxon>
        <taxon>eudicotyledons</taxon>
        <taxon>Gunneridae</taxon>
        <taxon>Pentapetalae</taxon>
        <taxon>rosids</taxon>
        <taxon>fabids</taxon>
        <taxon>Malpighiales</taxon>
        <taxon>Euphorbiaceae</taxon>
        <taxon>Crotonoideae</taxon>
        <taxon>Jatropheae</taxon>
        <taxon>Jatropha</taxon>
    </lineage>
</organism>